<dbReference type="AlphaFoldDB" id="A0A660LJC8"/>
<evidence type="ECO:0000256" key="1">
    <source>
        <dbReference type="SAM" id="SignalP"/>
    </source>
</evidence>
<reference evidence="2 3" key="1">
    <citation type="submission" date="2018-10" db="EMBL/GenBank/DDBJ databases">
        <title>Genomic Encyclopedia of Archaeal and Bacterial Type Strains, Phase II (KMG-II): from individual species to whole genera.</title>
        <authorList>
            <person name="Goeker M."/>
        </authorList>
    </citation>
    <scope>NUCLEOTIDE SEQUENCE [LARGE SCALE GENOMIC DNA]</scope>
    <source>
        <strain evidence="2 3">DSM 14954</strain>
    </source>
</reference>
<keyword evidence="1" id="KW-0732">Signal</keyword>
<dbReference type="Proteomes" id="UP000278962">
    <property type="component" value="Unassembled WGS sequence"/>
</dbReference>
<keyword evidence="3" id="KW-1185">Reference proteome</keyword>
<evidence type="ECO:0000313" key="2">
    <source>
        <dbReference type="EMBL" id="RKQ93354.1"/>
    </source>
</evidence>
<name>A0A660LJC8_9ACTN</name>
<organism evidence="2 3">
    <name type="scientific">Solirubrobacter pauli</name>
    <dbReference type="NCBI Taxonomy" id="166793"/>
    <lineage>
        <taxon>Bacteria</taxon>
        <taxon>Bacillati</taxon>
        <taxon>Actinomycetota</taxon>
        <taxon>Thermoleophilia</taxon>
        <taxon>Solirubrobacterales</taxon>
        <taxon>Solirubrobacteraceae</taxon>
        <taxon>Solirubrobacter</taxon>
    </lineage>
</organism>
<dbReference type="OrthoDB" id="9844551at2"/>
<dbReference type="RefSeq" id="WP_121251396.1">
    <property type="nucleotide sequence ID" value="NZ_RBIL01000001.1"/>
</dbReference>
<comment type="caution">
    <text evidence="2">The sequence shown here is derived from an EMBL/GenBank/DDBJ whole genome shotgun (WGS) entry which is preliminary data.</text>
</comment>
<dbReference type="GO" id="GO:0005975">
    <property type="term" value="P:carbohydrate metabolic process"/>
    <property type="evidence" value="ECO:0007669"/>
    <property type="project" value="UniProtKB-ARBA"/>
</dbReference>
<evidence type="ECO:0008006" key="4">
    <source>
        <dbReference type="Google" id="ProtNLM"/>
    </source>
</evidence>
<sequence>MKASVFALVALVAALIVPAAHAGTYDVQLCADPQETGFAVRNDNPSVLTTRAACPPVLTDPFIGVLVGTKVEVGDMQGGTAASWTVSAPAGTSFETLRVQRRLAKIDREYEIAVLSDGAVVDGCGSGSRCDANVATVNYDLTHEVAFRVRCAATTCSTATGSRAWLTIESARATIDDPAPPVIAPTATLGSWQRTPEVSVGATDASGIASVALRKDGQAVGAVTSTCDFRHLRPCPAGGVTVSVALPDGAHALTATATDAAGQSSTAAIGTLLLDRQAPGAPEGLTVQPSGAGFYLYSWRNPDQGTAAPIAAAHLSDGTVVRGAGLTQLTSASPVERIHLEDAAGNADPATAVGVGTARTLPLNPPILEDAAAPRIKLSSARRSGTRLIVKGSVANATSGKVTATVTRGKRSTRKSAAVRKGKFSITLSLNATMRRKGSVTLTVKHGSAKATKRLRFR</sequence>
<gene>
    <name evidence="2" type="ORF">C8N24_3216</name>
</gene>
<dbReference type="EMBL" id="RBIL01000001">
    <property type="protein sequence ID" value="RKQ93354.1"/>
    <property type="molecule type" value="Genomic_DNA"/>
</dbReference>
<dbReference type="Gene3D" id="2.60.40.10">
    <property type="entry name" value="Immunoglobulins"/>
    <property type="match status" value="1"/>
</dbReference>
<evidence type="ECO:0000313" key="3">
    <source>
        <dbReference type="Proteomes" id="UP000278962"/>
    </source>
</evidence>
<proteinExistence type="predicted"/>
<dbReference type="InterPro" id="IPR013783">
    <property type="entry name" value="Ig-like_fold"/>
</dbReference>
<accession>A0A660LJC8</accession>
<protein>
    <recommendedName>
        <fullName evidence="4">Ig-like domain-containing protein</fullName>
    </recommendedName>
</protein>
<feature type="signal peptide" evidence="1">
    <location>
        <begin position="1"/>
        <end position="22"/>
    </location>
</feature>
<feature type="chain" id="PRO_5025015465" description="Ig-like domain-containing protein" evidence="1">
    <location>
        <begin position="23"/>
        <end position="458"/>
    </location>
</feature>